<dbReference type="EMBL" id="VISO01000001">
    <property type="protein sequence ID" value="TVZ74802.1"/>
    <property type="molecule type" value="Genomic_DNA"/>
</dbReference>
<protein>
    <submittedName>
        <fullName evidence="2">Uncharacterized protein</fullName>
    </submittedName>
</protein>
<evidence type="ECO:0000313" key="2">
    <source>
        <dbReference type="EMBL" id="TVZ74802.1"/>
    </source>
</evidence>
<accession>A0A559TJL3</accession>
<evidence type="ECO:0000256" key="1">
    <source>
        <dbReference type="SAM" id="Phobius"/>
    </source>
</evidence>
<gene>
    <name evidence="2" type="ORF">BCL32_0119</name>
</gene>
<keyword evidence="1" id="KW-0812">Transmembrane</keyword>
<feature type="transmembrane region" description="Helical" evidence="1">
    <location>
        <begin position="9"/>
        <end position="32"/>
    </location>
</feature>
<organism evidence="2 3">
    <name type="scientific">Rhizobium mongolense USDA 1844</name>
    <dbReference type="NCBI Taxonomy" id="1079460"/>
    <lineage>
        <taxon>Bacteria</taxon>
        <taxon>Pseudomonadati</taxon>
        <taxon>Pseudomonadota</taxon>
        <taxon>Alphaproteobacteria</taxon>
        <taxon>Hyphomicrobiales</taxon>
        <taxon>Rhizobiaceae</taxon>
        <taxon>Rhizobium/Agrobacterium group</taxon>
        <taxon>Rhizobium</taxon>
    </lineage>
</organism>
<comment type="caution">
    <text evidence="2">The sequence shown here is derived from an EMBL/GenBank/DDBJ whole genome shotgun (WGS) entry which is preliminary data.</text>
</comment>
<feature type="transmembrane region" description="Helical" evidence="1">
    <location>
        <begin position="44"/>
        <end position="61"/>
    </location>
</feature>
<dbReference type="Proteomes" id="UP000319824">
    <property type="component" value="Unassembled WGS sequence"/>
</dbReference>
<keyword evidence="1" id="KW-1133">Transmembrane helix</keyword>
<sequence>MIFALSRSLVLSALVMLVVAICVGLLGYGYVANPHGLLEWSSKITLLISVTLVLLGIRPVFRVLHWLSFAKYWWFPWLDGEWRAEIRSNWPKVERMYSAAKREIPKFDSLAGPFTSDDELVTTASVTIETGLFDISIEITPHGTDKTSRTRFVRPRWSKPDRPELSYVYEQTDPNHLAPTDTRQHFGAGIVEYIAKTGELSGHYWTNRNAEAALNTAGTIVMRRVVTAGFMTRLLKRFQKEGSWF</sequence>
<evidence type="ECO:0000313" key="3">
    <source>
        <dbReference type="Proteomes" id="UP000319824"/>
    </source>
</evidence>
<name>A0A559TJL3_9HYPH</name>
<dbReference type="RefSeq" id="WP_022718465.1">
    <property type="nucleotide sequence ID" value="NZ_ATTQ01000025.1"/>
</dbReference>
<reference evidence="2 3" key="1">
    <citation type="submission" date="2019-06" db="EMBL/GenBank/DDBJ databases">
        <title>Pac Bio to generate improved reference genome sequences for organisms with transposon mutant libraries (support for FEBA project).</title>
        <authorList>
            <person name="Blow M."/>
        </authorList>
    </citation>
    <scope>NUCLEOTIDE SEQUENCE [LARGE SCALE GENOMIC DNA]</scope>
    <source>
        <strain evidence="2 3">USDA 1844</strain>
    </source>
</reference>
<keyword evidence="1" id="KW-0472">Membrane</keyword>
<dbReference type="AlphaFoldDB" id="A0A559TJL3"/>
<proteinExistence type="predicted"/>